<dbReference type="GO" id="GO:0046656">
    <property type="term" value="P:folic acid biosynthetic process"/>
    <property type="evidence" value="ECO:0007669"/>
    <property type="project" value="UniProtKB-KW"/>
</dbReference>
<gene>
    <name evidence="10" type="primary">folK</name>
    <name evidence="10" type="ORF">G3T37_11590</name>
</gene>
<dbReference type="UniPathway" id="UPA00077">
    <property type="reaction ID" value="UER00155"/>
</dbReference>
<comment type="pathway">
    <text evidence="2">Cofactor biosynthesis; tetrahydrofolate biosynthesis; 2-amino-4-hydroxy-6-hydroxymethyl-7,8-dihydropteridine diphosphate from 7,8-dihydroneopterin triphosphate: step 4/4.</text>
</comment>
<keyword evidence="5" id="KW-0547">Nucleotide-binding</keyword>
<evidence type="ECO:0000256" key="2">
    <source>
        <dbReference type="ARBA" id="ARBA00005051"/>
    </source>
</evidence>
<organism evidence="10 11">
    <name type="scientific">Galbitalea soli</name>
    <dbReference type="NCBI Taxonomy" id="1268042"/>
    <lineage>
        <taxon>Bacteria</taxon>
        <taxon>Bacillati</taxon>
        <taxon>Actinomycetota</taxon>
        <taxon>Actinomycetes</taxon>
        <taxon>Micrococcales</taxon>
        <taxon>Microbacteriaceae</taxon>
        <taxon>Galbitalea</taxon>
    </lineage>
</organism>
<evidence type="ECO:0000259" key="9">
    <source>
        <dbReference type="Pfam" id="PF01288"/>
    </source>
</evidence>
<keyword evidence="8" id="KW-0289">Folate biosynthesis</keyword>
<keyword evidence="4 10" id="KW-0808">Transferase</keyword>
<dbReference type="Proteomes" id="UP000479756">
    <property type="component" value="Unassembled WGS sequence"/>
</dbReference>
<evidence type="ECO:0000313" key="10">
    <source>
        <dbReference type="EMBL" id="NEM91995.1"/>
    </source>
</evidence>
<evidence type="ECO:0000256" key="4">
    <source>
        <dbReference type="ARBA" id="ARBA00022679"/>
    </source>
</evidence>
<dbReference type="GO" id="GO:0003848">
    <property type="term" value="F:2-amino-4-hydroxy-6-hydroxymethyldihydropteridine diphosphokinase activity"/>
    <property type="evidence" value="ECO:0007669"/>
    <property type="project" value="UniProtKB-EC"/>
</dbReference>
<evidence type="ECO:0000313" key="11">
    <source>
        <dbReference type="Proteomes" id="UP000479756"/>
    </source>
</evidence>
<keyword evidence="7" id="KW-0067">ATP-binding</keyword>
<dbReference type="CDD" id="cd00483">
    <property type="entry name" value="HPPK"/>
    <property type="match status" value="1"/>
</dbReference>
<name>A0A7C9TRU8_9MICO</name>
<feature type="domain" description="7,8-dihydro-6-hydroxymethylpterin-pyrophosphokinase" evidence="9">
    <location>
        <begin position="25"/>
        <end position="157"/>
    </location>
</feature>
<comment type="catalytic activity">
    <reaction evidence="1">
        <text>6-hydroxymethyl-7,8-dihydropterin + ATP = (7,8-dihydropterin-6-yl)methyl diphosphate + AMP + H(+)</text>
        <dbReference type="Rhea" id="RHEA:11412"/>
        <dbReference type="ChEBI" id="CHEBI:15378"/>
        <dbReference type="ChEBI" id="CHEBI:30616"/>
        <dbReference type="ChEBI" id="CHEBI:44841"/>
        <dbReference type="ChEBI" id="CHEBI:72950"/>
        <dbReference type="ChEBI" id="CHEBI:456215"/>
        <dbReference type="EC" id="2.7.6.3"/>
    </reaction>
</comment>
<evidence type="ECO:0000256" key="5">
    <source>
        <dbReference type="ARBA" id="ARBA00022741"/>
    </source>
</evidence>
<comment type="caution">
    <text evidence="10">The sequence shown here is derived from an EMBL/GenBank/DDBJ whole genome shotgun (WGS) entry which is preliminary data.</text>
</comment>
<keyword evidence="6 10" id="KW-0418">Kinase</keyword>
<dbReference type="EMBL" id="JAAGWZ010000003">
    <property type="protein sequence ID" value="NEM91995.1"/>
    <property type="molecule type" value="Genomic_DNA"/>
</dbReference>
<dbReference type="NCBIfam" id="TIGR01498">
    <property type="entry name" value="folK"/>
    <property type="match status" value="1"/>
</dbReference>
<sequence>MTAPTGAGLPGAAPEATAPTRHRAVLSLGSNLGDRAATLRDAVAEIRALPGVTVEAVSPAIETAALKPEGVDERAPAYLNIAVVLSFDGHPEGLLDLLNAIEADHGRVRIERWGDRTLDIDIVTVDEILQADARLTLPHPRAHERAFVLAPWLAIDPDAVLPGHGRVDALLAATGETVRLYDGTGTP</sequence>
<dbReference type="RefSeq" id="WP_163474052.1">
    <property type="nucleotide sequence ID" value="NZ_JAAGWZ010000003.1"/>
</dbReference>
<keyword evidence="11" id="KW-1185">Reference proteome</keyword>
<dbReference type="GO" id="GO:0016301">
    <property type="term" value="F:kinase activity"/>
    <property type="evidence" value="ECO:0007669"/>
    <property type="project" value="UniProtKB-KW"/>
</dbReference>
<evidence type="ECO:0000256" key="7">
    <source>
        <dbReference type="ARBA" id="ARBA00022840"/>
    </source>
</evidence>
<dbReference type="PANTHER" id="PTHR43071">
    <property type="entry name" value="2-AMINO-4-HYDROXY-6-HYDROXYMETHYLDIHYDROPTERIDINE PYROPHOSPHOKINASE"/>
    <property type="match status" value="1"/>
</dbReference>
<accession>A0A7C9TRU8</accession>
<dbReference type="Gene3D" id="3.30.70.560">
    <property type="entry name" value="7,8-Dihydro-6-hydroxymethylpterin-pyrophosphokinase HPPK"/>
    <property type="match status" value="1"/>
</dbReference>
<evidence type="ECO:0000256" key="6">
    <source>
        <dbReference type="ARBA" id="ARBA00022777"/>
    </source>
</evidence>
<evidence type="ECO:0000256" key="3">
    <source>
        <dbReference type="ARBA" id="ARBA00013253"/>
    </source>
</evidence>
<reference evidence="10 11" key="1">
    <citation type="journal article" date="2014" name="Int. J. Syst. Evol. Microbiol.">
        <title>Description of Galbitalea soli gen. nov., sp. nov., and Frondihabitans sucicola sp. nov.</title>
        <authorList>
            <person name="Kim S.J."/>
            <person name="Lim J.M."/>
            <person name="Ahn J.H."/>
            <person name="Weon H.Y."/>
            <person name="Hamada M."/>
            <person name="Suzuki K."/>
            <person name="Ahn T.Y."/>
            <person name="Kwon S.W."/>
        </authorList>
    </citation>
    <scope>NUCLEOTIDE SEQUENCE [LARGE SCALE GENOMIC DNA]</scope>
    <source>
        <strain evidence="10 11">NBRC 108727</strain>
    </source>
</reference>
<dbReference type="SUPFAM" id="SSF55083">
    <property type="entry name" value="6-hydroxymethyl-7,8-dihydropterin pyrophosphokinase, HPPK"/>
    <property type="match status" value="1"/>
</dbReference>
<dbReference type="AlphaFoldDB" id="A0A7C9TRU8"/>
<dbReference type="GO" id="GO:0005524">
    <property type="term" value="F:ATP binding"/>
    <property type="evidence" value="ECO:0007669"/>
    <property type="project" value="UniProtKB-KW"/>
</dbReference>
<dbReference type="InterPro" id="IPR035907">
    <property type="entry name" value="Hppk_sf"/>
</dbReference>
<dbReference type="PANTHER" id="PTHR43071:SF1">
    <property type="entry name" value="2-AMINO-4-HYDROXY-6-HYDROXYMETHYLDIHYDROPTERIDINE PYROPHOSPHOKINASE"/>
    <property type="match status" value="1"/>
</dbReference>
<dbReference type="GO" id="GO:0046654">
    <property type="term" value="P:tetrahydrofolate biosynthetic process"/>
    <property type="evidence" value="ECO:0007669"/>
    <property type="project" value="UniProtKB-UniPathway"/>
</dbReference>
<evidence type="ECO:0000256" key="8">
    <source>
        <dbReference type="ARBA" id="ARBA00022909"/>
    </source>
</evidence>
<proteinExistence type="predicted"/>
<dbReference type="Pfam" id="PF01288">
    <property type="entry name" value="HPPK"/>
    <property type="match status" value="1"/>
</dbReference>
<dbReference type="EC" id="2.7.6.3" evidence="3"/>
<protein>
    <recommendedName>
        <fullName evidence="3">2-amino-4-hydroxy-6-hydroxymethyldihydropteridine diphosphokinase</fullName>
        <ecNumber evidence="3">2.7.6.3</ecNumber>
    </recommendedName>
</protein>
<evidence type="ECO:0000256" key="1">
    <source>
        <dbReference type="ARBA" id="ARBA00000198"/>
    </source>
</evidence>
<dbReference type="InterPro" id="IPR000550">
    <property type="entry name" value="Hppk"/>
</dbReference>